<evidence type="ECO:0000256" key="2">
    <source>
        <dbReference type="ARBA" id="ARBA00023277"/>
    </source>
</evidence>
<keyword evidence="1" id="KW-0521">NADP</keyword>
<dbReference type="InterPro" id="IPR001509">
    <property type="entry name" value="Epimerase_deHydtase"/>
</dbReference>
<dbReference type="SUPFAM" id="SSF51735">
    <property type="entry name" value="NAD(P)-binding Rossmann-fold domains"/>
    <property type="match status" value="1"/>
</dbReference>
<proteinExistence type="predicted"/>
<reference evidence="4 5" key="1">
    <citation type="submission" date="2018-05" db="EMBL/GenBank/DDBJ databases">
        <title>Description of Sphingomonas pokkalii sp nov, isolated from the rhizosphere of saline tolerant pokkali rice and its draft genome analysis.</title>
        <authorList>
            <person name="Menon R."/>
            <person name="Kumari S."/>
            <person name="Rameshkumar N."/>
        </authorList>
    </citation>
    <scope>NUCLEOTIDE SEQUENCE [LARGE SCALE GENOMIC DNA]</scope>
    <source>
        <strain evidence="4 5">L3B27</strain>
    </source>
</reference>
<comment type="caution">
    <text evidence="4">The sequence shown here is derived from an EMBL/GenBank/DDBJ whole genome shotgun (WGS) entry which is preliminary data.</text>
</comment>
<keyword evidence="2" id="KW-0119">Carbohydrate metabolism</keyword>
<name>A0A2U0SB65_9SPHN</name>
<protein>
    <recommendedName>
        <fullName evidence="3">NAD-dependent epimerase/dehydratase domain-containing protein</fullName>
    </recommendedName>
</protein>
<dbReference type="RefSeq" id="WP_116468037.1">
    <property type="nucleotide sequence ID" value="NZ_QENQ01000001.1"/>
</dbReference>
<accession>A0A2U0SB65</accession>
<dbReference type="OrthoDB" id="9801056at2"/>
<dbReference type="Proteomes" id="UP000245890">
    <property type="component" value="Unassembled WGS sequence"/>
</dbReference>
<dbReference type="InterPro" id="IPR036291">
    <property type="entry name" value="NAD(P)-bd_dom_sf"/>
</dbReference>
<dbReference type="Gene3D" id="3.90.25.10">
    <property type="entry name" value="UDP-galactose 4-epimerase, domain 1"/>
    <property type="match status" value="1"/>
</dbReference>
<dbReference type="PANTHER" id="PTHR43103">
    <property type="entry name" value="NUCLEOSIDE-DIPHOSPHATE-SUGAR EPIMERASE"/>
    <property type="match status" value="1"/>
</dbReference>
<dbReference type="Gene3D" id="3.40.50.720">
    <property type="entry name" value="NAD(P)-binding Rossmann-like Domain"/>
    <property type="match status" value="1"/>
</dbReference>
<keyword evidence="5" id="KW-1185">Reference proteome</keyword>
<dbReference type="EMBL" id="QENQ01000001">
    <property type="protein sequence ID" value="PVX28589.1"/>
    <property type="molecule type" value="Genomic_DNA"/>
</dbReference>
<evidence type="ECO:0000313" key="4">
    <source>
        <dbReference type="EMBL" id="PVX28589.1"/>
    </source>
</evidence>
<dbReference type="PANTHER" id="PTHR43103:SF3">
    <property type="entry name" value="ADP-L-GLYCERO-D-MANNO-HEPTOSE-6-EPIMERASE"/>
    <property type="match status" value="1"/>
</dbReference>
<gene>
    <name evidence="4" type="ORF">DD559_03950</name>
</gene>
<evidence type="ECO:0000259" key="3">
    <source>
        <dbReference type="Pfam" id="PF01370"/>
    </source>
</evidence>
<evidence type="ECO:0000256" key="1">
    <source>
        <dbReference type="ARBA" id="ARBA00022857"/>
    </source>
</evidence>
<dbReference type="AlphaFoldDB" id="A0A2U0SB65"/>
<dbReference type="Pfam" id="PF01370">
    <property type="entry name" value="Epimerase"/>
    <property type="match status" value="1"/>
</dbReference>
<sequence>MRLTITGGDGFVGRAVVRRLRDTHAAVELLLVDRTFSEAGPERRLIGDLRDPAVLADATRDCDALLHLAALPGAAAEGSPVESRAINLDVPLKLIEAMQGRRLVLAGSIAVFGAAPAGPVEDDTVPTPDSVYGTHKRMVEIAFADAVRRGAIQGAVLRLPGIVARPAGGGGFGSAFLSDVFHAACAGVPYVVPVAPEATSWLCSVTACAANCVAALLGDWTWGEAITLPALRVAMGDLVATLTTRFPQACITHDEDAILRRVFGSYPRLMTQRADALGLRADPDISRLVSAALATG</sequence>
<feature type="domain" description="NAD-dependent epimerase/dehydratase" evidence="3">
    <location>
        <begin position="4"/>
        <end position="180"/>
    </location>
</feature>
<evidence type="ECO:0000313" key="5">
    <source>
        <dbReference type="Proteomes" id="UP000245890"/>
    </source>
</evidence>
<organism evidence="4 5">
    <name type="scientific">Sphingomonas pokkalii</name>
    <dbReference type="NCBI Taxonomy" id="2175090"/>
    <lineage>
        <taxon>Bacteria</taxon>
        <taxon>Pseudomonadati</taxon>
        <taxon>Pseudomonadota</taxon>
        <taxon>Alphaproteobacteria</taxon>
        <taxon>Sphingomonadales</taxon>
        <taxon>Sphingomonadaceae</taxon>
        <taxon>Sphingomonas</taxon>
    </lineage>
</organism>